<feature type="domain" description="F-box" evidence="1">
    <location>
        <begin position="75"/>
        <end position="122"/>
    </location>
</feature>
<dbReference type="PANTHER" id="PTHR23015:SF4">
    <property type="entry name" value="DUF38 DOMAIN-CONTAINING PROTEIN-RELATED"/>
    <property type="match status" value="1"/>
</dbReference>
<dbReference type="HOGENOM" id="CLU_030831_3_3_1"/>
<dbReference type="Proteomes" id="UP000008281">
    <property type="component" value="Unassembled WGS sequence"/>
</dbReference>
<dbReference type="InterPro" id="IPR040161">
    <property type="entry name" value="FB224"/>
</dbReference>
<dbReference type="InterPro" id="IPR036047">
    <property type="entry name" value="F-box-like_dom_sf"/>
</dbReference>
<dbReference type="PANTHER" id="PTHR23015">
    <property type="entry name" value="UNCHARACTERIZED C.ELEGANS PROTEIN"/>
    <property type="match status" value="1"/>
</dbReference>
<dbReference type="InParanoid" id="E3N870"/>
<protein>
    <recommendedName>
        <fullName evidence="1">F-box domain-containing protein</fullName>
    </recommendedName>
</protein>
<accession>E3N870</accession>
<dbReference type="InterPro" id="IPR002900">
    <property type="entry name" value="DUF38/FTH_CAE_spp"/>
</dbReference>
<dbReference type="Pfam" id="PF17906">
    <property type="entry name" value="HTH_48"/>
    <property type="match status" value="1"/>
</dbReference>
<keyword evidence="3" id="KW-1185">Reference proteome</keyword>
<dbReference type="AlphaFoldDB" id="E3N870"/>
<dbReference type="InterPro" id="IPR041426">
    <property type="entry name" value="Mos1_HTH"/>
</dbReference>
<evidence type="ECO:0000259" key="1">
    <source>
        <dbReference type="PROSITE" id="PS50181"/>
    </source>
</evidence>
<dbReference type="PROSITE" id="PS50181">
    <property type="entry name" value="FBOX"/>
    <property type="match status" value="1"/>
</dbReference>
<dbReference type="SUPFAM" id="SSF81383">
    <property type="entry name" value="F-box domain"/>
    <property type="match status" value="1"/>
</dbReference>
<evidence type="ECO:0000313" key="3">
    <source>
        <dbReference type="Proteomes" id="UP000008281"/>
    </source>
</evidence>
<dbReference type="Pfam" id="PF00646">
    <property type="entry name" value="F-box"/>
    <property type="match status" value="1"/>
</dbReference>
<dbReference type="OrthoDB" id="5905315at2759"/>
<dbReference type="SMART" id="SM00256">
    <property type="entry name" value="FBOX"/>
    <property type="match status" value="1"/>
</dbReference>
<dbReference type="InterPro" id="IPR001810">
    <property type="entry name" value="F-box_dom"/>
</dbReference>
<dbReference type="eggNOG" id="ENOG502RT5I">
    <property type="taxonomic scope" value="Eukaryota"/>
</dbReference>
<organism evidence="3">
    <name type="scientific">Caenorhabditis remanei</name>
    <name type="common">Caenorhabditis vulgaris</name>
    <dbReference type="NCBI Taxonomy" id="31234"/>
    <lineage>
        <taxon>Eukaryota</taxon>
        <taxon>Metazoa</taxon>
        <taxon>Ecdysozoa</taxon>
        <taxon>Nematoda</taxon>
        <taxon>Chromadorea</taxon>
        <taxon>Rhabditida</taxon>
        <taxon>Rhabditina</taxon>
        <taxon>Rhabditomorpha</taxon>
        <taxon>Rhabditoidea</taxon>
        <taxon>Rhabditidae</taxon>
        <taxon>Peloderinae</taxon>
        <taxon>Caenorhabditis</taxon>
    </lineage>
</organism>
<dbReference type="Pfam" id="PF01827">
    <property type="entry name" value="FTH"/>
    <property type="match status" value="1"/>
</dbReference>
<gene>
    <name evidence="2" type="ORF">CRE_15686</name>
</gene>
<evidence type="ECO:0000313" key="2">
    <source>
        <dbReference type="EMBL" id="EFO89328.1"/>
    </source>
</evidence>
<sequence>MHKIPLELLKANTNYLKSCIIHEVLREEPIFDCYCHFCEKNGEDAMSYSDFEYYYYRFYSGDVDFEHERRIDAEEKTLTELPVEILRMVTAYLEPEERVDLSLTSKKFKAIVDTEPVTFKQIVVVWTPDVFRLLINENSFEYKIDNDRFSRIYWDENLETALDRFAQVMKHPKLRVDRINLVLPGDLFREERELLLKCLPHSLHVKTAVIEGNVDETLTIVSHLKPCVLKNIALGGCPQKLAPVFESAHWKQAEQTYVLSTQMTSKSFPLFYGFRYFHINVMSMEFNDLHLLIANIVKNPSFQCCTVKAATITAHELEEPLPMERRIENDGNVIFYYRIPNSKHYLEIYKENDGVFTIRRN</sequence>
<proteinExistence type="predicted"/>
<dbReference type="EMBL" id="DS268554">
    <property type="protein sequence ID" value="EFO89328.1"/>
    <property type="molecule type" value="Genomic_DNA"/>
</dbReference>
<name>E3N870_CAERE</name>
<dbReference type="GO" id="GO:0045087">
    <property type="term" value="P:innate immune response"/>
    <property type="evidence" value="ECO:0007669"/>
    <property type="project" value="TreeGrafter"/>
</dbReference>
<reference evidence="2" key="1">
    <citation type="submission" date="2007-07" db="EMBL/GenBank/DDBJ databases">
        <title>PCAP assembly of the Caenorhabditis remanei genome.</title>
        <authorList>
            <consortium name="The Caenorhabditis remanei Sequencing Consortium"/>
            <person name="Wilson R.K."/>
        </authorList>
    </citation>
    <scope>NUCLEOTIDE SEQUENCE [LARGE SCALE GENOMIC DNA]</scope>
    <source>
        <strain evidence="2">PB4641</strain>
    </source>
</reference>